<evidence type="ECO:0000313" key="2">
    <source>
        <dbReference type="EMBL" id="THD20393.1"/>
    </source>
</evidence>
<evidence type="ECO:0000256" key="1">
    <source>
        <dbReference type="SAM" id="MobiDB-lite"/>
    </source>
</evidence>
<organism evidence="2 3">
    <name type="scientific">Fasciola hepatica</name>
    <name type="common">Liver fluke</name>
    <dbReference type="NCBI Taxonomy" id="6192"/>
    <lineage>
        <taxon>Eukaryota</taxon>
        <taxon>Metazoa</taxon>
        <taxon>Spiralia</taxon>
        <taxon>Lophotrochozoa</taxon>
        <taxon>Platyhelminthes</taxon>
        <taxon>Trematoda</taxon>
        <taxon>Digenea</taxon>
        <taxon>Plagiorchiida</taxon>
        <taxon>Echinostomata</taxon>
        <taxon>Echinostomatoidea</taxon>
        <taxon>Fasciolidae</taxon>
        <taxon>Fasciola</taxon>
    </lineage>
</organism>
<gene>
    <name evidence="2" type="ORF">D915_008812</name>
</gene>
<comment type="caution">
    <text evidence="2">The sequence shown here is derived from an EMBL/GenBank/DDBJ whole genome shotgun (WGS) entry which is preliminary data.</text>
</comment>
<keyword evidence="3" id="KW-1185">Reference proteome</keyword>
<dbReference type="EMBL" id="JXXN02004702">
    <property type="protein sequence ID" value="THD20393.1"/>
    <property type="molecule type" value="Genomic_DNA"/>
</dbReference>
<dbReference type="Proteomes" id="UP000230066">
    <property type="component" value="Unassembled WGS sequence"/>
</dbReference>
<reference evidence="2" key="1">
    <citation type="submission" date="2019-03" db="EMBL/GenBank/DDBJ databases">
        <title>Improved annotation for the trematode Fasciola hepatica.</title>
        <authorList>
            <person name="Choi Y.-J."/>
            <person name="Martin J."/>
            <person name="Mitreva M."/>
        </authorList>
    </citation>
    <scope>NUCLEOTIDE SEQUENCE [LARGE SCALE GENOMIC DNA]</scope>
</reference>
<proteinExistence type="predicted"/>
<sequence length="858" mass="95721">MDDKLGVTLRGTRLKIKTPRLRSRTLDKKNKLHESVPHSSSFVDKSGDSACNNEKKKNDVSANRVSRSKLLEKFTNCLCIQVESADQGGQMEADKTDSEMLLPNAPRIMQQDLQCDDQALSQQFDNSRFSLNLRSNFASNETPCDGIDEPVADWNAQMQPNISNGGLTKRTLMGQKLNSDILTGDQFGSTNYSPLTTKACEQPSAYSEWREDNTKTDTIRNVANEVILASNLLADALATLRRCMPPSSDQTPCSETHPQIEYQTTRQVRNLHLPKTYRIGLVESVLDDMTQVEPIPDLSNPPKDLILQQVPIDEKIVIQAQTKVLICIEDLDPIERIGSDRSVSPTKDLRNPVYPHNCHLSPRPEEWIEDSSHKLSCPSPARLPLKKNVCTSIALGYDSLDMTTRFSSVPTVITNTFRPISTEGTQLTEMDDLLSTDESEGAQPFLEHEYDLQKEMPAKKHHINWPPVGRVHSMKRQKNKPFVRALMMAGDSNESQCTKSDLFTSAGGDFGPVHEFLLSWNATDHDSSLAHSQRNATQNRNVQLQSIKVGIHELHDLNECSYDVVKQRNNHNEKTMETTLPDQAQISPVLNCDKEEDIPSGEKGPHESADVADEEAFSVGIQTTSERPIINNGTTAPRVDHVGQLNPSGNCHTNNDLIVMNLSQVSGYESDPHQSMQTGQVQTRFESEVHLTSASQLMAPSNDHTHQNLLQTRGGGDNTRQRRRNQGLGVWRNAVRCSRRGLYRQTLGGQSRNTAPASMLANQHADRMAFDETRNLGDDVYDSILEQIHILFAPNEDELGSAHLWRTHVHVPGPQSGDVSVQLDHEQITDTIGTFARRAQSTVEIRTPSYVNDPSTDS</sequence>
<protein>
    <submittedName>
        <fullName evidence="2">Uncharacterized protein</fullName>
    </submittedName>
</protein>
<name>A0A4E0QZK0_FASHE</name>
<dbReference type="AlphaFoldDB" id="A0A4E0QZK0"/>
<evidence type="ECO:0000313" key="3">
    <source>
        <dbReference type="Proteomes" id="UP000230066"/>
    </source>
</evidence>
<feature type="region of interest" description="Disordered" evidence="1">
    <location>
        <begin position="21"/>
        <end position="62"/>
    </location>
</feature>
<accession>A0A4E0QZK0</accession>
<feature type="compositionally biased region" description="Basic and acidic residues" evidence="1">
    <location>
        <begin position="24"/>
        <end position="36"/>
    </location>
</feature>